<feature type="chain" id="PRO_5047176053" evidence="1">
    <location>
        <begin position="25"/>
        <end position="354"/>
    </location>
</feature>
<evidence type="ECO:0000313" key="4">
    <source>
        <dbReference type="Proteomes" id="UP001163731"/>
    </source>
</evidence>
<feature type="signal peptide" evidence="1">
    <location>
        <begin position="1"/>
        <end position="24"/>
    </location>
</feature>
<accession>A0ABT3HTA1</accession>
<dbReference type="Pfam" id="PF02627">
    <property type="entry name" value="CMD"/>
    <property type="match status" value="2"/>
</dbReference>
<dbReference type="PROSITE" id="PS51725">
    <property type="entry name" value="ABM"/>
    <property type="match status" value="1"/>
</dbReference>
<dbReference type="InterPro" id="IPR029032">
    <property type="entry name" value="AhpD-like"/>
</dbReference>
<comment type="caution">
    <text evidence="3">The sequence shown here is derived from an EMBL/GenBank/DDBJ whole genome shotgun (WGS) entry which is preliminary data.</text>
</comment>
<dbReference type="SUPFAM" id="SSF54909">
    <property type="entry name" value="Dimeric alpha+beta barrel"/>
    <property type="match status" value="1"/>
</dbReference>
<proteinExistence type="predicted"/>
<dbReference type="InterPro" id="IPR011008">
    <property type="entry name" value="Dimeric_a/b-barrel"/>
</dbReference>
<feature type="domain" description="ABM" evidence="2">
    <location>
        <begin position="249"/>
        <end position="339"/>
    </location>
</feature>
<dbReference type="EMBL" id="JAPDHW010000001">
    <property type="protein sequence ID" value="MCW3167029.1"/>
    <property type="molecule type" value="Genomic_DNA"/>
</dbReference>
<dbReference type="SUPFAM" id="SSF69118">
    <property type="entry name" value="AhpD-like"/>
    <property type="match status" value="1"/>
</dbReference>
<keyword evidence="1" id="KW-0732">Signal</keyword>
<dbReference type="Gene3D" id="3.30.70.100">
    <property type="match status" value="1"/>
</dbReference>
<evidence type="ECO:0000313" key="3">
    <source>
        <dbReference type="EMBL" id="MCW3167029.1"/>
    </source>
</evidence>
<gene>
    <name evidence="3" type="ORF">OMO38_00685</name>
</gene>
<dbReference type="InterPro" id="IPR052512">
    <property type="entry name" value="4CMD/NDH-1_regulator"/>
</dbReference>
<organism evidence="3 4">
    <name type="scientific">Chryseobacterium kimseyorum</name>
    <dbReference type="NCBI Taxonomy" id="2984028"/>
    <lineage>
        <taxon>Bacteria</taxon>
        <taxon>Pseudomonadati</taxon>
        <taxon>Bacteroidota</taxon>
        <taxon>Flavobacteriia</taxon>
        <taxon>Flavobacteriales</taxon>
        <taxon>Weeksellaceae</taxon>
        <taxon>Chryseobacterium group</taxon>
        <taxon>Chryseobacterium</taxon>
    </lineage>
</organism>
<dbReference type="Gene3D" id="1.20.1290.10">
    <property type="entry name" value="AhpD-like"/>
    <property type="match status" value="1"/>
</dbReference>
<dbReference type="InterPro" id="IPR003779">
    <property type="entry name" value="CMD-like"/>
</dbReference>
<sequence length="354" mass="39579">MSKSKFLKAIVLLILTMNIPTMNAQQNEKTEANLSAPQKSLVIISSLTATGNLDKLSNELNKGLDSGLTINEIKEALVQLYAYCGFPRSLNAVNTFKTIVDERKLKGIKDQEGEKIKVENNPVNKYEQGRKVLEQLTKIPQSKPAPGFGEFAPRIDVFLKEHLFADIFVSNVLTYQQRELVTIAALASIPGVESQLKSHINMGKNTGITDNQLEQLSMLIESNVSTSQANTVREIIKIPLLPATKSDMMVRISEIEILPEYLDEYNSILKEEASASVKKEPGVLAIFPMSQKETPTQVKIIEIYDGQAAYQAHLQTPHFQHYKATTLKMVKTLKLIDMNSLDPDTMTEIFKKLK</sequence>
<dbReference type="PANTHER" id="PTHR33570:SF2">
    <property type="entry name" value="CARBOXYMUCONOLACTONE DECARBOXYLASE-LIKE DOMAIN-CONTAINING PROTEIN"/>
    <property type="match status" value="1"/>
</dbReference>
<dbReference type="PANTHER" id="PTHR33570">
    <property type="entry name" value="4-CARBOXYMUCONOLACTONE DECARBOXYLASE FAMILY PROTEIN"/>
    <property type="match status" value="1"/>
</dbReference>
<dbReference type="InterPro" id="IPR007138">
    <property type="entry name" value="ABM_dom"/>
</dbReference>
<name>A0ABT3HTA1_9FLAO</name>
<evidence type="ECO:0000256" key="1">
    <source>
        <dbReference type="SAM" id="SignalP"/>
    </source>
</evidence>
<dbReference type="Pfam" id="PF03992">
    <property type="entry name" value="ABM"/>
    <property type="match status" value="1"/>
</dbReference>
<reference evidence="3" key="1">
    <citation type="submission" date="2022-10" db="EMBL/GenBank/DDBJ databases">
        <title>Chryseobacterium babae sp. nov. isolated from the gut of the beetle Oryctes rhinoceros, and Chryseobacterium kimseyorum sp. nov., isolated from a stick insect rearing cage.</title>
        <authorList>
            <person name="Shelomi M."/>
            <person name="Han C.-J."/>
            <person name="Chen W.-M."/>
            <person name="Chen H.-K."/>
            <person name="Liaw S.-J."/>
            <person name="Muhle E."/>
            <person name="Clermont D."/>
        </authorList>
    </citation>
    <scope>NUCLEOTIDE SEQUENCE</scope>
    <source>
        <strain evidence="3">09-1422</strain>
    </source>
</reference>
<evidence type="ECO:0000259" key="2">
    <source>
        <dbReference type="PROSITE" id="PS51725"/>
    </source>
</evidence>
<dbReference type="Proteomes" id="UP001163731">
    <property type="component" value="Unassembled WGS sequence"/>
</dbReference>
<protein>
    <submittedName>
        <fullName evidence="3">Carboxymuconolactone decarboxylase family protein</fullName>
    </submittedName>
</protein>
<dbReference type="RefSeq" id="WP_264748326.1">
    <property type="nucleotide sequence ID" value="NZ_JAPDHW010000001.1"/>
</dbReference>
<keyword evidence="4" id="KW-1185">Reference proteome</keyword>